<evidence type="ECO:0000313" key="4">
    <source>
        <dbReference type="EMBL" id="MBD2149230.1"/>
    </source>
</evidence>
<dbReference type="AlphaFoldDB" id="A0A926USI4"/>
<proteinExistence type="predicted"/>
<dbReference type="InterPro" id="IPR052155">
    <property type="entry name" value="Biofilm_reg_signaling"/>
</dbReference>
<reference evidence="4" key="2">
    <citation type="submission" date="2020-08" db="EMBL/GenBank/DDBJ databases">
        <authorList>
            <person name="Chen M."/>
            <person name="Teng W."/>
            <person name="Zhao L."/>
            <person name="Hu C."/>
            <person name="Zhou Y."/>
            <person name="Han B."/>
            <person name="Song L."/>
            <person name="Shu W."/>
        </authorList>
    </citation>
    <scope>NUCLEOTIDE SEQUENCE</scope>
    <source>
        <strain evidence="4">FACHB-1277</strain>
    </source>
</reference>
<dbReference type="Gene3D" id="3.20.20.450">
    <property type="entry name" value="EAL domain"/>
    <property type="match status" value="1"/>
</dbReference>
<reference evidence="4" key="1">
    <citation type="journal article" date="2015" name="ISME J.">
        <title>Draft Genome Sequence of Streptomyces incarnatus NRRL8089, which Produces the Nucleoside Antibiotic Sinefungin.</title>
        <authorList>
            <person name="Oshima K."/>
            <person name="Hattori M."/>
            <person name="Shimizu H."/>
            <person name="Fukuda K."/>
            <person name="Nemoto M."/>
            <person name="Inagaki K."/>
            <person name="Tamura T."/>
        </authorList>
    </citation>
    <scope>NUCLEOTIDE SEQUENCE</scope>
    <source>
        <strain evidence="4">FACHB-1277</strain>
    </source>
</reference>
<dbReference type="SUPFAM" id="SSF49879">
    <property type="entry name" value="SMAD/FHA domain"/>
    <property type="match status" value="1"/>
</dbReference>
<dbReference type="SUPFAM" id="SSF55073">
    <property type="entry name" value="Nucleotide cyclase"/>
    <property type="match status" value="1"/>
</dbReference>
<sequence length="731" mass="82347">MEPRESSTLRTRDALHHVLTVEDPKGFRNFLLHNTTYSLGRSLENSIILRSNLVSRQHAVILAIAHPNRSAYFFRVMDGTLEGKRSTNGILINGKKRLSHVLGHGDEILFSKDTRAVYQVISAIASASKPKLDKSASIQAGDQRLSSFNFVQFSPLQAIAERDLSVYVRETLNQFISSPEINPQPIVEMNLVGKILYLNPAALYQFPDLDDLGLGHPLLQELLSQLIPLVNPVQNVFIREVTINGKNFSEVIHFMPWSEVIRIHIADVTKQKQAEAIISYQIHYDALTGLPNRKFLSEYLVKLAKKLDDDAQVNGLANRPTNSPSNNTIDKFAILFLDIDRFKLINDSLGHGTGDLLLQAVSSRIKELLRPDDLLIRWGGDEFAIVARNIDSLDQVVQIAESMIQKLTLPFLCGGHELHITTSIGVSIYPDHNNDVQELVHNADMAMYRAKAEGRNSFQFYIPNMQEQSFQRLVMENNLRRALENDELDTYYQPQVDLESGKIVGLEALLRWKHVALGSISPAKFIPLAEETGLIVNIGSWVLRQACLQAIAWQNMGLPPIQIGVNLSIKQLEQRDFLSNLQEILQETNFNPHFLELEITEGIMMNHVSEKIALLNQIRELGVKLSIDDFGTGYSSLSYLKNLPIDTIKIDRTFIECITHNDQDRAIVSLLINLSHSLNLVVIAEGAESREQVDLLRSLGCDLIQGYFFHKALPAEEIEDLLRAQNVTKPQ</sequence>
<dbReference type="InterPro" id="IPR001633">
    <property type="entry name" value="EAL_dom"/>
</dbReference>
<dbReference type="InterPro" id="IPR000253">
    <property type="entry name" value="FHA_dom"/>
</dbReference>
<dbReference type="InterPro" id="IPR000160">
    <property type="entry name" value="GGDEF_dom"/>
</dbReference>
<dbReference type="PROSITE" id="PS50887">
    <property type="entry name" value="GGDEF"/>
    <property type="match status" value="1"/>
</dbReference>
<evidence type="ECO:0000259" key="3">
    <source>
        <dbReference type="PROSITE" id="PS50887"/>
    </source>
</evidence>
<name>A0A926USI4_9CYAN</name>
<dbReference type="InterPro" id="IPR043128">
    <property type="entry name" value="Rev_trsase/Diguanyl_cyclase"/>
</dbReference>
<dbReference type="PROSITE" id="PS50006">
    <property type="entry name" value="FHA_DOMAIN"/>
    <property type="match status" value="1"/>
</dbReference>
<evidence type="ECO:0000259" key="1">
    <source>
        <dbReference type="PROSITE" id="PS50006"/>
    </source>
</evidence>
<dbReference type="PANTHER" id="PTHR44757">
    <property type="entry name" value="DIGUANYLATE CYCLASE DGCP"/>
    <property type="match status" value="1"/>
</dbReference>
<dbReference type="RefSeq" id="WP_190349581.1">
    <property type="nucleotide sequence ID" value="NZ_JACJPY010000006.1"/>
</dbReference>
<accession>A0A926USI4</accession>
<dbReference type="FunFam" id="3.20.20.450:FF:000001">
    <property type="entry name" value="Cyclic di-GMP phosphodiesterase yahA"/>
    <property type="match status" value="1"/>
</dbReference>
<dbReference type="SMART" id="SM00052">
    <property type="entry name" value="EAL"/>
    <property type="match status" value="1"/>
</dbReference>
<feature type="domain" description="FHA" evidence="1">
    <location>
        <begin position="37"/>
        <end position="97"/>
    </location>
</feature>
<dbReference type="CDD" id="cd01948">
    <property type="entry name" value="EAL"/>
    <property type="match status" value="1"/>
</dbReference>
<keyword evidence="5" id="KW-1185">Reference proteome</keyword>
<feature type="domain" description="GGDEF" evidence="3">
    <location>
        <begin position="330"/>
        <end position="463"/>
    </location>
</feature>
<dbReference type="InterPro" id="IPR008984">
    <property type="entry name" value="SMAD_FHA_dom_sf"/>
</dbReference>
<dbReference type="SMART" id="SM00240">
    <property type="entry name" value="FHA"/>
    <property type="match status" value="1"/>
</dbReference>
<organism evidence="4 5">
    <name type="scientific">Pseudanabaena cinerea FACHB-1277</name>
    <dbReference type="NCBI Taxonomy" id="2949581"/>
    <lineage>
        <taxon>Bacteria</taxon>
        <taxon>Bacillati</taxon>
        <taxon>Cyanobacteriota</taxon>
        <taxon>Cyanophyceae</taxon>
        <taxon>Pseudanabaenales</taxon>
        <taxon>Pseudanabaenaceae</taxon>
        <taxon>Pseudanabaena</taxon>
        <taxon>Pseudanabaena cinerea</taxon>
    </lineage>
</organism>
<dbReference type="InterPro" id="IPR029787">
    <property type="entry name" value="Nucleotide_cyclase"/>
</dbReference>
<dbReference type="Pfam" id="PF00563">
    <property type="entry name" value="EAL"/>
    <property type="match status" value="1"/>
</dbReference>
<protein>
    <submittedName>
        <fullName evidence="4">EAL domain-containing protein</fullName>
    </submittedName>
</protein>
<dbReference type="SMART" id="SM00267">
    <property type="entry name" value="GGDEF"/>
    <property type="match status" value="1"/>
</dbReference>
<feature type="domain" description="EAL" evidence="2">
    <location>
        <begin position="472"/>
        <end position="726"/>
    </location>
</feature>
<dbReference type="InterPro" id="IPR035919">
    <property type="entry name" value="EAL_sf"/>
</dbReference>
<evidence type="ECO:0000259" key="2">
    <source>
        <dbReference type="PROSITE" id="PS50883"/>
    </source>
</evidence>
<dbReference type="CDD" id="cd01949">
    <property type="entry name" value="GGDEF"/>
    <property type="match status" value="1"/>
</dbReference>
<gene>
    <name evidence="4" type="ORF">H6F44_03690</name>
</gene>
<dbReference type="EMBL" id="JACJPY010000006">
    <property type="protein sequence ID" value="MBD2149230.1"/>
    <property type="molecule type" value="Genomic_DNA"/>
</dbReference>
<dbReference type="Gene3D" id="2.60.200.20">
    <property type="match status" value="1"/>
</dbReference>
<dbReference type="PANTHER" id="PTHR44757:SF2">
    <property type="entry name" value="BIOFILM ARCHITECTURE MAINTENANCE PROTEIN MBAA"/>
    <property type="match status" value="1"/>
</dbReference>
<dbReference type="Proteomes" id="UP000631421">
    <property type="component" value="Unassembled WGS sequence"/>
</dbReference>
<dbReference type="NCBIfam" id="TIGR00254">
    <property type="entry name" value="GGDEF"/>
    <property type="match status" value="1"/>
</dbReference>
<dbReference type="Pfam" id="PF00990">
    <property type="entry name" value="GGDEF"/>
    <property type="match status" value="1"/>
</dbReference>
<evidence type="ECO:0000313" key="5">
    <source>
        <dbReference type="Proteomes" id="UP000631421"/>
    </source>
</evidence>
<dbReference type="SUPFAM" id="SSF141868">
    <property type="entry name" value="EAL domain-like"/>
    <property type="match status" value="1"/>
</dbReference>
<dbReference type="Pfam" id="PF00498">
    <property type="entry name" value="FHA"/>
    <property type="match status" value="1"/>
</dbReference>
<dbReference type="Gene3D" id="3.30.70.270">
    <property type="match status" value="1"/>
</dbReference>
<comment type="caution">
    <text evidence="4">The sequence shown here is derived from an EMBL/GenBank/DDBJ whole genome shotgun (WGS) entry which is preliminary data.</text>
</comment>
<dbReference type="PROSITE" id="PS50883">
    <property type="entry name" value="EAL"/>
    <property type="match status" value="1"/>
</dbReference>